<accession>A0A9D4JSW8</accession>
<sequence>MQVNDNQVKKCNMKMSTKDIREKQVNNSSACYPADEDVSANVYSEECKKVVGKHLFYHSTSKNKYRAAGKQPLCYSQLNMQVDTSFFTQQTSTDAHPDVVDVSDDAENEH</sequence>
<comment type="caution">
    <text evidence="2">The sequence shown here is derived from an EMBL/GenBank/DDBJ whole genome shotgun (WGS) entry which is preliminary data.</text>
</comment>
<evidence type="ECO:0000256" key="1">
    <source>
        <dbReference type="SAM" id="MobiDB-lite"/>
    </source>
</evidence>
<dbReference type="Proteomes" id="UP000828390">
    <property type="component" value="Unassembled WGS sequence"/>
</dbReference>
<keyword evidence="3" id="KW-1185">Reference proteome</keyword>
<protein>
    <submittedName>
        <fullName evidence="2">Uncharacterized protein</fullName>
    </submittedName>
</protein>
<gene>
    <name evidence="2" type="ORF">DPMN_121220</name>
</gene>
<evidence type="ECO:0000313" key="2">
    <source>
        <dbReference type="EMBL" id="KAH3819483.1"/>
    </source>
</evidence>
<organism evidence="2 3">
    <name type="scientific">Dreissena polymorpha</name>
    <name type="common">Zebra mussel</name>
    <name type="synonym">Mytilus polymorpha</name>
    <dbReference type="NCBI Taxonomy" id="45954"/>
    <lineage>
        <taxon>Eukaryota</taxon>
        <taxon>Metazoa</taxon>
        <taxon>Spiralia</taxon>
        <taxon>Lophotrochozoa</taxon>
        <taxon>Mollusca</taxon>
        <taxon>Bivalvia</taxon>
        <taxon>Autobranchia</taxon>
        <taxon>Heteroconchia</taxon>
        <taxon>Euheterodonta</taxon>
        <taxon>Imparidentia</taxon>
        <taxon>Neoheterodontei</taxon>
        <taxon>Myida</taxon>
        <taxon>Dreissenoidea</taxon>
        <taxon>Dreissenidae</taxon>
        <taxon>Dreissena</taxon>
    </lineage>
</organism>
<dbReference type="AlphaFoldDB" id="A0A9D4JSW8"/>
<feature type="region of interest" description="Disordered" evidence="1">
    <location>
        <begin position="89"/>
        <end position="110"/>
    </location>
</feature>
<dbReference type="EMBL" id="JAIWYP010000005">
    <property type="protein sequence ID" value="KAH3819483.1"/>
    <property type="molecule type" value="Genomic_DNA"/>
</dbReference>
<feature type="compositionally biased region" description="Acidic residues" evidence="1">
    <location>
        <begin position="101"/>
        <end position="110"/>
    </location>
</feature>
<reference evidence="2" key="1">
    <citation type="journal article" date="2019" name="bioRxiv">
        <title>The Genome of the Zebra Mussel, Dreissena polymorpha: A Resource for Invasive Species Research.</title>
        <authorList>
            <person name="McCartney M.A."/>
            <person name="Auch B."/>
            <person name="Kono T."/>
            <person name="Mallez S."/>
            <person name="Zhang Y."/>
            <person name="Obille A."/>
            <person name="Becker A."/>
            <person name="Abrahante J.E."/>
            <person name="Garbe J."/>
            <person name="Badalamenti J.P."/>
            <person name="Herman A."/>
            <person name="Mangelson H."/>
            <person name="Liachko I."/>
            <person name="Sullivan S."/>
            <person name="Sone E.D."/>
            <person name="Koren S."/>
            <person name="Silverstein K.A.T."/>
            <person name="Beckman K.B."/>
            <person name="Gohl D.M."/>
        </authorList>
    </citation>
    <scope>NUCLEOTIDE SEQUENCE</scope>
    <source>
        <strain evidence="2">Duluth1</strain>
        <tissue evidence="2">Whole animal</tissue>
    </source>
</reference>
<evidence type="ECO:0000313" key="3">
    <source>
        <dbReference type="Proteomes" id="UP000828390"/>
    </source>
</evidence>
<name>A0A9D4JSW8_DREPO</name>
<proteinExistence type="predicted"/>
<reference evidence="2" key="2">
    <citation type="submission" date="2020-11" db="EMBL/GenBank/DDBJ databases">
        <authorList>
            <person name="McCartney M.A."/>
            <person name="Auch B."/>
            <person name="Kono T."/>
            <person name="Mallez S."/>
            <person name="Becker A."/>
            <person name="Gohl D.M."/>
            <person name="Silverstein K.A.T."/>
            <person name="Koren S."/>
            <person name="Bechman K.B."/>
            <person name="Herman A."/>
            <person name="Abrahante J.E."/>
            <person name="Garbe J."/>
        </authorList>
    </citation>
    <scope>NUCLEOTIDE SEQUENCE</scope>
    <source>
        <strain evidence="2">Duluth1</strain>
        <tissue evidence="2">Whole animal</tissue>
    </source>
</reference>